<protein>
    <recommendedName>
        <fullName evidence="3">DUF4025 domain-containing protein</fullName>
    </recommendedName>
</protein>
<reference evidence="1 2" key="1">
    <citation type="submission" date="2014-12" db="EMBL/GenBank/DDBJ databases">
        <title>Draft genome sequence of Cohnella kolymensis strain B-2846.</title>
        <authorList>
            <person name="Karlyshev A.V."/>
            <person name="Kudryashova E.B."/>
        </authorList>
    </citation>
    <scope>NUCLEOTIDE SEQUENCE [LARGE SCALE GENOMIC DNA]</scope>
    <source>
        <strain evidence="1 2">VKM B-2846</strain>
    </source>
</reference>
<comment type="caution">
    <text evidence="1">The sequence shown here is derived from an EMBL/GenBank/DDBJ whole genome shotgun (WGS) entry which is preliminary data.</text>
</comment>
<gene>
    <name evidence="1" type="ORF">SD71_20955</name>
</gene>
<accession>A0ABR4ZZB0</accession>
<evidence type="ECO:0000313" key="2">
    <source>
        <dbReference type="Proteomes" id="UP000054526"/>
    </source>
</evidence>
<sequence>MNNNRDVKNNSIEEIRADHQNFIDKTEDRVKEVPQSTQGGEAVEAMTAHINKYDVPEEKEDR</sequence>
<evidence type="ECO:0000313" key="1">
    <source>
        <dbReference type="EMBL" id="KIL34154.1"/>
    </source>
</evidence>
<proteinExistence type="predicted"/>
<keyword evidence="2" id="KW-1185">Reference proteome</keyword>
<dbReference type="EMBL" id="JXAL01000034">
    <property type="protein sequence ID" value="KIL34154.1"/>
    <property type="molecule type" value="Genomic_DNA"/>
</dbReference>
<name>A0ABR4ZZB0_9BACL</name>
<evidence type="ECO:0008006" key="3">
    <source>
        <dbReference type="Google" id="ProtNLM"/>
    </source>
</evidence>
<dbReference type="RefSeq" id="WP_041067742.1">
    <property type="nucleotide sequence ID" value="NZ_JXAL01000034.1"/>
</dbReference>
<dbReference type="Proteomes" id="UP000054526">
    <property type="component" value="Unassembled WGS sequence"/>
</dbReference>
<organism evidence="1 2">
    <name type="scientific">Cohnella kolymensis</name>
    <dbReference type="NCBI Taxonomy" id="1590652"/>
    <lineage>
        <taxon>Bacteria</taxon>
        <taxon>Bacillati</taxon>
        <taxon>Bacillota</taxon>
        <taxon>Bacilli</taxon>
        <taxon>Bacillales</taxon>
        <taxon>Paenibacillaceae</taxon>
        <taxon>Cohnella</taxon>
    </lineage>
</organism>